<dbReference type="NCBIfam" id="NF001204">
    <property type="entry name" value="PRK00166.1"/>
    <property type="match status" value="1"/>
</dbReference>
<dbReference type="CDD" id="cd07422">
    <property type="entry name" value="MPP_ApaH"/>
    <property type="match status" value="1"/>
</dbReference>
<dbReference type="PANTHER" id="PTHR40942">
    <property type="match status" value="1"/>
</dbReference>
<dbReference type="EMBL" id="SGXM01000001">
    <property type="protein sequence ID" value="RZT41332.1"/>
    <property type="molecule type" value="Genomic_DNA"/>
</dbReference>
<dbReference type="PANTHER" id="PTHR40942:SF4">
    <property type="entry name" value="CYTOCHROME C5"/>
    <property type="match status" value="1"/>
</dbReference>
<dbReference type="GO" id="GO:0008803">
    <property type="term" value="F:bis(5'-nucleosyl)-tetraphosphatase (symmetrical) activity"/>
    <property type="evidence" value="ECO:0007669"/>
    <property type="project" value="UniProtKB-EC"/>
</dbReference>
<keyword evidence="4" id="KW-0378">Hydrolase</keyword>
<accession>A0A4Q7S7H7</accession>
<evidence type="ECO:0000313" key="10">
    <source>
        <dbReference type="EMBL" id="RZT41332.1"/>
    </source>
</evidence>
<proteinExistence type="inferred from homology"/>
<gene>
    <name evidence="10" type="ORF">EV147_0319</name>
</gene>
<evidence type="ECO:0000256" key="1">
    <source>
        <dbReference type="ARBA" id="ARBA00003413"/>
    </source>
</evidence>
<dbReference type="SUPFAM" id="SSF56300">
    <property type="entry name" value="Metallo-dependent phosphatases"/>
    <property type="match status" value="1"/>
</dbReference>
<organism evidence="10 11">
    <name type="scientific">Cupriavidus agavae</name>
    <dbReference type="NCBI Taxonomy" id="1001822"/>
    <lineage>
        <taxon>Bacteria</taxon>
        <taxon>Pseudomonadati</taxon>
        <taxon>Pseudomonadota</taxon>
        <taxon>Betaproteobacteria</taxon>
        <taxon>Burkholderiales</taxon>
        <taxon>Burkholderiaceae</taxon>
        <taxon>Cupriavidus</taxon>
    </lineage>
</organism>
<evidence type="ECO:0000256" key="8">
    <source>
        <dbReference type="ARBA" id="ARBA00049417"/>
    </source>
</evidence>
<comment type="similarity">
    <text evidence="2">Belongs to the Ap4A hydrolase family.</text>
</comment>
<evidence type="ECO:0000256" key="3">
    <source>
        <dbReference type="ARBA" id="ARBA00012506"/>
    </source>
</evidence>
<evidence type="ECO:0000259" key="9">
    <source>
        <dbReference type="Pfam" id="PF00149"/>
    </source>
</evidence>
<dbReference type="InterPro" id="IPR004617">
    <property type="entry name" value="ApaH"/>
</dbReference>
<dbReference type="EC" id="3.6.1.41" evidence="3"/>
<sequence>MGGTFPLCGTIFGNLSMAGNPSHSTNLFAIGDLQGCAPSLIDLQARLPSDAALRFVGDLVNRGPASLETLRTVRNLGEGARTVLGNHDIHLLAVAAGVRKKGKSDTLDDILAASDCEDLLTWLRHQPLAIREDDFLIVHAGVLPQWSPEQVVDLAQEVEAELQGSNWQGFLADVFGNKATRWRDDLRGIERHRVIVNALTRLRYCSADGEMDLKTKEGLGDAPAGVMPWFDVPGRRTAGVTMVCGHWSTLGLVMRPDLMALDTGCVWGGQLTAARLAREPAARTVIQVDCPQYCDPLA</sequence>
<dbReference type="AlphaFoldDB" id="A0A4Q7S7H7"/>
<name>A0A4Q7S7H7_9BURK</name>
<dbReference type="InterPro" id="IPR029052">
    <property type="entry name" value="Metallo-depent_PP-like"/>
</dbReference>
<reference evidence="10 11" key="1">
    <citation type="journal article" date="2015" name="Stand. Genomic Sci.">
        <title>Genomic Encyclopedia of Bacterial and Archaeal Type Strains, Phase III: the genomes of soil and plant-associated and newly described type strains.</title>
        <authorList>
            <person name="Whitman W.B."/>
            <person name="Woyke T."/>
            <person name="Klenk H.P."/>
            <person name="Zhou Y."/>
            <person name="Lilburn T.G."/>
            <person name="Beck B.J."/>
            <person name="De Vos P."/>
            <person name="Vandamme P."/>
            <person name="Eisen J.A."/>
            <person name="Garrity G."/>
            <person name="Hugenholtz P."/>
            <person name="Kyrpides N.C."/>
        </authorList>
    </citation>
    <scope>NUCLEOTIDE SEQUENCE [LARGE SCALE GENOMIC DNA]</scope>
    <source>
        <strain evidence="10 11">ASC-9842</strain>
    </source>
</reference>
<dbReference type="Pfam" id="PF00149">
    <property type="entry name" value="Metallophos"/>
    <property type="match status" value="1"/>
</dbReference>
<comment type="caution">
    <text evidence="10">The sequence shown here is derived from an EMBL/GenBank/DDBJ whole genome shotgun (WGS) entry which is preliminary data.</text>
</comment>
<evidence type="ECO:0000256" key="5">
    <source>
        <dbReference type="ARBA" id="ARBA00031248"/>
    </source>
</evidence>
<dbReference type="Gene3D" id="3.60.21.10">
    <property type="match status" value="1"/>
</dbReference>
<dbReference type="Proteomes" id="UP000291078">
    <property type="component" value="Unassembled WGS sequence"/>
</dbReference>
<dbReference type="NCBIfam" id="TIGR00668">
    <property type="entry name" value="apaH"/>
    <property type="match status" value="1"/>
</dbReference>
<feature type="domain" description="Calcineurin-like phosphoesterase" evidence="9">
    <location>
        <begin position="28"/>
        <end position="173"/>
    </location>
</feature>
<keyword evidence="11" id="KW-1185">Reference proteome</keyword>
<comment type="catalytic activity">
    <reaction evidence="8">
        <text>P(1),P(4)-bis(5'-adenosyl) tetraphosphate + H2O = 2 ADP + 2 H(+)</text>
        <dbReference type="Rhea" id="RHEA:24252"/>
        <dbReference type="ChEBI" id="CHEBI:15377"/>
        <dbReference type="ChEBI" id="CHEBI:15378"/>
        <dbReference type="ChEBI" id="CHEBI:58141"/>
        <dbReference type="ChEBI" id="CHEBI:456216"/>
        <dbReference type="EC" id="3.6.1.41"/>
    </reaction>
</comment>
<dbReference type="PIRSF" id="PIRSF000903">
    <property type="entry name" value="B5n-ttraPtase_sm"/>
    <property type="match status" value="1"/>
</dbReference>
<protein>
    <recommendedName>
        <fullName evidence="3">bis(5'-nucleosyl)-tetraphosphatase (symmetrical)</fullName>
        <ecNumber evidence="3">3.6.1.41</ecNumber>
    </recommendedName>
    <alternativeName>
        <fullName evidence="6">Ap4A hydrolase</fullName>
    </alternativeName>
    <alternativeName>
        <fullName evidence="5">Diadenosine 5',5'''-P1,P4-tetraphosphate pyrophosphohydrolase</fullName>
    </alternativeName>
    <alternativeName>
        <fullName evidence="7">Diadenosine tetraphosphatase</fullName>
    </alternativeName>
</protein>
<dbReference type="InterPro" id="IPR004843">
    <property type="entry name" value="Calcineurin-like_PHP"/>
</dbReference>
<evidence type="ECO:0000256" key="7">
    <source>
        <dbReference type="ARBA" id="ARBA00033210"/>
    </source>
</evidence>
<evidence type="ECO:0000313" key="11">
    <source>
        <dbReference type="Proteomes" id="UP000291078"/>
    </source>
</evidence>
<evidence type="ECO:0000256" key="4">
    <source>
        <dbReference type="ARBA" id="ARBA00022801"/>
    </source>
</evidence>
<comment type="function">
    <text evidence="1">Hydrolyzes diadenosine 5',5'''-P1,P4-tetraphosphate to yield ADP.</text>
</comment>
<evidence type="ECO:0000256" key="2">
    <source>
        <dbReference type="ARBA" id="ARBA00005419"/>
    </source>
</evidence>
<evidence type="ECO:0000256" key="6">
    <source>
        <dbReference type="ARBA" id="ARBA00032248"/>
    </source>
</evidence>